<dbReference type="KEGG" id="nano:G5V58_24925"/>
<evidence type="ECO:0000313" key="2">
    <source>
        <dbReference type="Proteomes" id="UP000502996"/>
    </source>
</evidence>
<dbReference type="AlphaFoldDB" id="A0A6G6WMG8"/>
<dbReference type="EMBL" id="CP049257">
    <property type="protein sequence ID" value="QIG46250.1"/>
    <property type="molecule type" value="Genomic_DNA"/>
</dbReference>
<accession>A0A6G6WMG8</accession>
<dbReference type="NCBIfam" id="NF047719">
    <property type="entry name" value="SCO6745_fam_HTH"/>
    <property type="match status" value="1"/>
</dbReference>
<evidence type="ECO:0008006" key="3">
    <source>
        <dbReference type="Google" id="ProtNLM"/>
    </source>
</evidence>
<reference evidence="1 2" key="1">
    <citation type="submission" date="2020-02" db="EMBL/GenBank/DDBJ databases">
        <title>Full genome sequence of Nocardioides sp. R-3366.</title>
        <authorList>
            <person name="Im W.-T."/>
        </authorList>
    </citation>
    <scope>NUCLEOTIDE SEQUENCE [LARGE SCALE GENOMIC DNA]</scope>
    <source>
        <strain evidence="1 2">R-3366</strain>
    </source>
</reference>
<dbReference type="Pfam" id="PF21863">
    <property type="entry name" value="HTH_67"/>
    <property type="match status" value="1"/>
</dbReference>
<name>A0A6G6WMG8_9ACTN</name>
<keyword evidence="2" id="KW-1185">Reference proteome</keyword>
<sequence length="266" mass="27812">MWTLFEPLHAVTYFAPQARQEFEAAGLRGFWRGYFAGRSAPLGAAPAAVTTALYANFAPRMVERALPAVWSLATPEQALAARQAGAVAALRDLLGGADVAPAARVLRDVAAGAPTAGRALGAANAALPWPDEPYAVLWRAATTLRELRGDGHVLAQLAVGLDGLNTIVLRAGHDLTREVLQPNRGWTDEEWDAAAEGLAARGLVDAAGRATAAGLERLDRAEALTDELALEPWSEPALARFQELAAPLSAAARAALPPVTPIGLPG</sequence>
<dbReference type="InterPro" id="IPR054058">
    <property type="entry name" value="HTH_67"/>
</dbReference>
<organism evidence="1 2">
    <name type="scientific">Nocardioides anomalus</name>
    <dbReference type="NCBI Taxonomy" id="2712223"/>
    <lineage>
        <taxon>Bacteria</taxon>
        <taxon>Bacillati</taxon>
        <taxon>Actinomycetota</taxon>
        <taxon>Actinomycetes</taxon>
        <taxon>Propionibacteriales</taxon>
        <taxon>Nocardioidaceae</taxon>
        <taxon>Nocardioides</taxon>
    </lineage>
</organism>
<evidence type="ECO:0000313" key="1">
    <source>
        <dbReference type="EMBL" id="QIG46250.1"/>
    </source>
</evidence>
<gene>
    <name evidence="1" type="ORF">G5V58_24925</name>
</gene>
<protein>
    <recommendedName>
        <fullName evidence="3">SalK</fullName>
    </recommendedName>
</protein>
<dbReference type="Proteomes" id="UP000502996">
    <property type="component" value="Chromosome"/>
</dbReference>
<proteinExistence type="predicted"/>